<keyword evidence="6" id="KW-0804">Transcription</keyword>
<dbReference type="OrthoDB" id="70874at2759"/>
<evidence type="ECO:0000256" key="3">
    <source>
        <dbReference type="ARBA" id="ARBA00022771"/>
    </source>
</evidence>
<feature type="region of interest" description="Disordered" evidence="8">
    <location>
        <begin position="213"/>
        <end position="257"/>
    </location>
</feature>
<keyword evidence="11" id="KW-1185">Reference proteome</keyword>
<feature type="region of interest" description="Disordered" evidence="8">
    <location>
        <begin position="313"/>
        <end position="339"/>
    </location>
</feature>
<feature type="compositionally biased region" description="Pro residues" evidence="8">
    <location>
        <begin position="923"/>
        <end position="934"/>
    </location>
</feature>
<evidence type="ECO:0000313" key="11">
    <source>
        <dbReference type="Proteomes" id="UP001154114"/>
    </source>
</evidence>
<evidence type="ECO:0000256" key="6">
    <source>
        <dbReference type="ARBA" id="ARBA00023163"/>
    </source>
</evidence>
<sequence>MEEKMESEHSYSGDSSSSSESSSGSSEGDDEVMEPVRILGHSLELPQELCEDYSVFKEFFSMKTWEALEDKHKEELSKYLPKFTENEEEEKEKTIKMLFNHEPFHFTSPLGDFYNNLRQGNYRPDIAKMRKFLMKARAKQQKHKIKSYYAKLLPEVLISRERILAAAKAAPPGPIPRLPLLPPKPSAKNNFKPLYLRAKQRYFEELAAVRSEVGGEESDDENYPEGPPEQSLKKRKQLNPGQNTDGNVSGTLGGSDQSNLTSLECLKNVLAAHRTRRQYRENHPELNTTGITIDDIKQRVALVNGAKKLMFGGQKTGSPGLQKIRRGSKKDSVSKSKVQDKVIKRGKEEPYESVENKPLLPNIKIKCEQEESDSESSSFVDPITSPKSSKKVDHIDIKQEVIDKYPSNMSNVNYNDPKLESIIKQEPPDSMLPMQNAGRVHQAVPIKLEDLDGIDMMALPVELADDSGEVIQVETSTDTLEESIVDPDESLTETTHANFLSLVRALFPARAAHRASKQQLHARCSAVMRSPIAPLNTWYNLSDDWTSELDSALDFLAGERGQHPDDFVPYLQFLPESQMYQWIGAGRDCDAILGRLCERWLRAASPPPPASEPPPPRYPTTWSVRQATDSELADFRSQERRRFSAAGKPFTYIQHGYRSAVGPCARGAGGGGAVLVGSRPRHASLPALVRDALARLPNGEGTRHHVLTLLRMSQWITPCSDQTLLSALSSVLDRFLSAKRDPVVKYDQRTAVWTYLHRHRSEEDWLKITSGRGRGNKVISALSTSVAATLPASMQALLPPPHAQRSGVGPAAVVRAAAHAGHAARQAHAHAGPRAPAGPPAGRAPGPRQAAGGGGPRPPVAPRPPSKPAPAKQTTLMAQSAKQANLLAQAVRQTNINQAKSLAQPPKPTLVQSPKQPNITIHPPKPPVTQPPKQPTVISQVVKPSIVKQTVNQVKQITQTPPTAQSPKQPQPQPTKQIIVNQSSLSGQLSKSLPSVVATPHKSPLIKQRPLQKVEGSQSQIITTSIVSQPSSQTTSVIHAAPSSSTIQVVQNKMTQGTRSLLIRPNTVQTTVTAVVSTPATQATPTTRRGVVRVLSPATPASGKSLISPRALMQQAGTPTTKKRTTMPNIASVTTIAQSTAGGTAVVSSAGPAVTPGVTRRAPHLPHAHLPHAQLAGAALAGAQLGGARALLQLPAHSVRLPSGHTVQAVRVRSPTPRAHATPTLKTIQTTQPVSIPVSTVQLAGQTVQIAGQTVQLAGQSVQLTGHTVKLPSGQSVQVASQSVLPSQSVQLPSGQTVQLASGNVQTVQLGGSNVQLSGQSVQMPSGQTVQLGSQTVQLGGQTVQLAGQAVQLPSGQTLQLSSGQTVQLSSGQTLQLASGQTVQLANQTPKSIAQVVRSQPGDKPATGQPIVAKLLTNAQGQMISLEGLVGGGRALSVGGGAGARARGAVRVLSPATRLARPLLLTAAKPLHNIILQQSDGNTIRVTSSGAAPSSQTLVLSNIGAQTVTTSTTSAPVLKLQQVNPIQQVKLAQGIKIQQAVSSATTPTSSGVRSVVMDGQQLKLVGGRHVLARILRPAHPPQ</sequence>
<feature type="compositionally biased region" description="Polar residues" evidence="8">
    <location>
        <begin position="239"/>
        <end position="257"/>
    </location>
</feature>
<dbReference type="GO" id="GO:0002020">
    <property type="term" value="F:protease binding"/>
    <property type="evidence" value="ECO:0007669"/>
    <property type="project" value="TreeGrafter"/>
</dbReference>
<dbReference type="CDD" id="cd21865">
    <property type="entry name" value="DEUBAD_NFRKB"/>
    <property type="match status" value="1"/>
</dbReference>
<feature type="compositionally biased region" description="Pro residues" evidence="8">
    <location>
        <begin position="856"/>
        <end position="868"/>
    </location>
</feature>
<dbReference type="EMBL" id="LR824010">
    <property type="protein sequence ID" value="CAD0197790.1"/>
    <property type="molecule type" value="Genomic_DNA"/>
</dbReference>
<keyword evidence="5" id="KW-0805">Transcription regulation</keyword>
<dbReference type="InterPro" id="IPR025220">
    <property type="entry name" value="NFRKB_WH_1"/>
</dbReference>
<protein>
    <recommendedName>
        <fullName evidence="9">DEUBAD domain-containing protein</fullName>
    </recommendedName>
</protein>
<proteinExistence type="predicted"/>
<dbReference type="Pfam" id="PF13919">
    <property type="entry name" value="ASXH"/>
    <property type="match status" value="1"/>
</dbReference>
<keyword evidence="2" id="KW-0479">Metal-binding</keyword>
<dbReference type="Proteomes" id="UP001154114">
    <property type="component" value="Chromosome 7"/>
</dbReference>
<evidence type="ECO:0000256" key="7">
    <source>
        <dbReference type="ARBA" id="ARBA00023242"/>
    </source>
</evidence>
<dbReference type="Pfam" id="PF25793">
    <property type="entry name" value="WHD_2nd_NFRKB"/>
    <property type="match status" value="1"/>
</dbReference>
<feature type="compositionally biased region" description="Basic and acidic residues" evidence="8">
    <location>
        <begin position="1"/>
        <end position="11"/>
    </location>
</feature>
<accession>A0A9N8L2J8</accession>
<keyword evidence="3" id="KW-0863">Zinc-finger</keyword>
<evidence type="ECO:0000256" key="4">
    <source>
        <dbReference type="ARBA" id="ARBA00022833"/>
    </source>
</evidence>
<feature type="compositionally biased region" description="Acidic residues" evidence="8">
    <location>
        <begin position="214"/>
        <end position="223"/>
    </location>
</feature>
<feature type="region of interest" description="Disordered" evidence="8">
    <location>
        <begin position="900"/>
        <end position="935"/>
    </location>
</feature>
<feature type="compositionally biased region" description="Basic and acidic residues" evidence="8">
    <location>
        <begin position="329"/>
        <end position="339"/>
    </location>
</feature>
<dbReference type="InterPro" id="IPR024867">
    <property type="entry name" value="NFRKB"/>
</dbReference>
<feature type="region of interest" description="Disordered" evidence="8">
    <location>
        <begin position="1"/>
        <end position="36"/>
    </location>
</feature>
<evidence type="ECO:0000256" key="1">
    <source>
        <dbReference type="ARBA" id="ARBA00004123"/>
    </source>
</evidence>
<name>A0A9N8L2J8_CHRIL</name>
<keyword evidence="7" id="KW-0539">Nucleus</keyword>
<organism evidence="10 11">
    <name type="scientific">Chrysodeixis includens</name>
    <name type="common">Soybean looper</name>
    <name type="synonym">Pseudoplusia includens</name>
    <dbReference type="NCBI Taxonomy" id="689277"/>
    <lineage>
        <taxon>Eukaryota</taxon>
        <taxon>Metazoa</taxon>
        <taxon>Ecdysozoa</taxon>
        <taxon>Arthropoda</taxon>
        <taxon>Hexapoda</taxon>
        <taxon>Insecta</taxon>
        <taxon>Pterygota</taxon>
        <taxon>Neoptera</taxon>
        <taxon>Endopterygota</taxon>
        <taxon>Lepidoptera</taxon>
        <taxon>Glossata</taxon>
        <taxon>Ditrysia</taxon>
        <taxon>Noctuoidea</taxon>
        <taxon>Noctuidae</taxon>
        <taxon>Plusiinae</taxon>
        <taxon>Chrysodeixis</taxon>
    </lineage>
</organism>
<dbReference type="PROSITE" id="PS51916">
    <property type="entry name" value="DEUBAD"/>
    <property type="match status" value="1"/>
</dbReference>
<feature type="region of interest" description="Disordered" evidence="8">
    <location>
        <begin position="797"/>
        <end position="878"/>
    </location>
</feature>
<evidence type="ECO:0000259" key="9">
    <source>
        <dbReference type="PROSITE" id="PS51916"/>
    </source>
</evidence>
<dbReference type="Pfam" id="PF14465">
    <property type="entry name" value="WHD_1st_NFRKB"/>
    <property type="match status" value="1"/>
</dbReference>
<feature type="compositionally biased region" description="Low complexity" evidence="8">
    <location>
        <begin position="12"/>
        <end position="26"/>
    </location>
</feature>
<dbReference type="InterPro" id="IPR028020">
    <property type="entry name" value="ASX_DEUBAD_dom"/>
</dbReference>
<evidence type="ECO:0000256" key="8">
    <source>
        <dbReference type="SAM" id="MobiDB-lite"/>
    </source>
</evidence>
<reference evidence="10" key="1">
    <citation type="submission" date="2021-12" db="EMBL/GenBank/DDBJ databases">
        <authorList>
            <person name="King R."/>
        </authorList>
    </citation>
    <scope>NUCLEOTIDE SEQUENCE</scope>
</reference>
<comment type="subcellular location">
    <subcellularLocation>
        <location evidence="1">Nucleus</location>
    </subcellularLocation>
</comment>
<dbReference type="PANTHER" id="PTHR13052:SF3">
    <property type="entry name" value="NUCLEAR FACTOR RELATED TO KAPPA-B-BINDING PROTEIN"/>
    <property type="match status" value="1"/>
</dbReference>
<keyword evidence="4" id="KW-0862">Zinc</keyword>
<feature type="domain" description="DEUBAD" evidence="9">
    <location>
        <begin position="46"/>
        <end position="162"/>
    </location>
</feature>
<evidence type="ECO:0000313" key="10">
    <source>
        <dbReference type="EMBL" id="CAD0197790.1"/>
    </source>
</evidence>
<gene>
    <name evidence="10" type="ORF">CINC_LOCUS12068</name>
</gene>
<evidence type="ECO:0000256" key="5">
    <source>
        <dbReference type="ARBA" id="ARBA00023015"/>
    </source>
</evidence>
<feature type="region of interest" description="Disordered" evidence="8">
    <location>
        <begin position="368"/>
        <end position="392"/>
    </location>
</feature>
<dbReference type="InterPro" id="IPR044867">
    <property type="entry name" value="DEUBAD_dom"/>
</dbReference>
<dbReference type="Gene3D" id="1.10.10.2430">
    <property type="entry name" value="NFRKB winged helix-like domain"/>
    <property type="match status" value="1"/>
</dbReference>
<feature type="compositionally biased region" description="Polar residues" evidence="8">
    <location>
        <begin position="910"/>
        <end position="919"/>
    </location>
</feature>
<dbReference type="GO" id="GO:0031011">
    <property type="term" value="C:Ino80 complex"/>
    <property type="evidence" value="ECO:0007669"/>
    <property type="project" value="InterPro"/>
</dbReference>
<dbReference type="InterPro" id="IPR057748">
    <property type="entry name" value="NFRKB_WH_2"/>
</dbReference>
<evidence type="ECO:0000256" key="2">
    <source>
        <dbReference type="ARBA" id="ARBA00022723"/>
    </source>
</evidence>
<dbReference type="PANTHER" id="PTHR13052">
    <property type="entry name" value="NFRKB-RELATED"/>
    <property type="match status" value="1"/>
</dbReference>
<dbReference type="InterPro" id="IPR038106">
    <property type="entry name" value="NFRKB_winged_sf"/>
</dbReference>
<dbReference type="GO" id="GO:0008270">
    <property type="term" value="F:zinc ion binding"/>
    <property type="evidence" value="ECO:0007669"/>
    <property type="project" value="UniProtKB-KW"/>
</dbReference>
<feature type="compositionally biased region" description="Low complexity" evidence="8">
    <location>
        <begin position="805"/>
        <end position="850"/>
    </location>
</feature>